<dbReference type="Pfam" id="PF12005">
    <property type="entry name" value="DUF3499"/>
    <property type="match status" value="1"/>
</dbReference>
<protein>
    <submittedName>
        <fullName evidence="1">DUF3499 family protein</fullName>
    </submittedName>
</protein>
<gene>
    <name evidence="1" type="ORF">F8O04_02275</name>
</gene>
<organism evidence="1 2">
    <name type="scientific">Pseudoclavibacter endophyticus</name>
    <dbReference type="NCBI Taxonomy" id="1778590"/>
    <lineage>
        <taxon>Bacteria</taxon>
        <taxon>Bacillati</taxon>
        <taxon>Actinomycetota</taxon>
        <taxon>Actinomycetes</taxon>
        <taxon>Micrococcales</taxon>
        <taxon>Microbacteriaceae</taxon>
        <taxon>Pseudoclavibacter</taxon>
    </lineage>
</organism>
<name>A0A6H9WS33_9MICO</name>
<dbReference type="RefSeq" id="WP_158027722.1">
    <property type="nucleotide sequence ID" value="NZ_BMHG01000001.1"/>
</dbReference>
<sequence length="69" mass="7775">MSNRPCSRVACSRHAQFTLTFDYGDRLAAIGPLAFEIEPHSYDLCARHAERLNVPEGWTVLRPTPLGFD</sequence>
<keyword evidence="2" id="KW-1185">Reference proteome</keyword>
<evidence type="ECO:0000313" key="2">
    <source>
        <dbReference type="Proteomes" id="UP000431744"/>
    </source>
</evidence>
<dbReference type="InterPro" id="IPR021888">
    <property type="entry name" value="DUF3499"/>
</dbReference>
<evidence type="ECO:0000313" key="1">
    <source>
        <dbReference type="EMBL" id="KAB1649130.1"/>
    </source>
</evidence>
<comment type="caution">
    <text evidence="1">The sequence shown here is derived from an EMBL/GenBank/DDBJ whole genome shotgun (WGS) entry which is preliminary data.</text>
</comment>
<accession>A0A6H9WS33</accession>
<dbReference type="EMBL" id="WBJY01000001">
    <property type="protein sequence ID" value="KAB1649130.1"/>
    <property type="molecule type" value="Genomic_DNA"/>
</dbReference>
<dbReference type="OrthoDB" id="3216194at2"/>
<dbReference type="Proteomes" id="UP000431744">
    <property type="component" value="Unassembled WGS sequence"/>
</dbReference>
<dbReference type="AlphaFoldDB" id="A0A6H9WS33"/>
<reference evidence="1 2" key="1">
    <citation type="submission" date="2019-09" db="EMBL/GenBank/DDBJ databases">
        <title>Phylogeny of genus Pseudoclavibacter and closely related genus.</title>
        <authorList>
            <person name="Li Y."/>
        </authorList>
    </citation>
    <scope>NUCLEOTIDE SEQUENCE [LARGE SCALE GENOMIC DNA]</scope>
    <source>
        <strain evidence="1 2">EGI 60007</strain>
    </source>
</reference>
<proteinExistence type="predicted"/>